<name>A0A7J9H786_9ROSI</name>
<keyword evidence="2" id="KW-1185">Reference proteome</keyword>
<accession>A0A7J9H786</accession>
<evidence type="ECO:0000313" key="1">
    <source>
        <dbReference type="EMBL" id="MBA0805234.1"/>
    </source>
</evidence>
<sequence length="35" mass="4034">MDSSKQVPQPALRDETSFEILVTGYLFFSFDMADF</sequence>
<evidence type="ECO:0000313" key="2">
    <source>
        <dbReference type="Proteomes" id="UP000593560"/>
    </source>
</evidence>
<reference evidence="1 2" key="1">
    <citation type="journal article" date="2019" name="Genome Biol. Evol.">
        <title>Insights into the evolution of the New World diploid cottons (Gossypium, subgenus Houzingenia) based on genome sequencing.</title>
        <authorList>
            <person name="Grover C.E."/>
            <person name="Arick M.A. 2nd"/>
            <person name="Thrash A."/>
            <person name="Conover J.L."/>
            <person name="Sanders W.S."/>
            <person name="Peterson D.G."/>
            <person name="Frelichowski J.E."/>
            <person name="Scheffler J.A."/>
            <person name="Scheffler B.E."/>
            <person name="Wendel J.F."/>
        </authorList>
    </citation>
    <scope>NUCLEOTIDE SEQUENCE [LARGE SCALE GENOMIC DNA]</scope>
    <source>
        <strain evidence="1">0</strain>
        <tissue evidence="1">Leaf</tissue>
    </source>
</reference>
<dbReference type="OrthoDB" id="541556at2759"/>
<protein>
    <submittedName>
        <fullName evidence="1">Uncharacterized protein</fullName>
    </submittedName>
</protein>
<dbReference type="EMBL" id="JABFAD010000008">
    <property type="protein sequence ID" value="MBA0805234.1"/>
    <property type="molecule type" value="Genomic_DNA"/>
</dbReference>
<dbReference type="AlphaFoldDB" id="A0A7J9H786"/>
<proteinExistence type="predicted"/>
<organism evidence="1 2">
    <name type="scientific">Gossypium harknessii</name>
    <dbReference type="NCBI Taxonomy" id="34285"/>
    <lineage>
        <taxon>Eukaryota</taxon>
        <taxon>Viridiplantae</taxon>
        <taxon>Streptophyta</taxon>
        <taxon>Embryophyta</taxon>
        <taxon>Tracheophyta</taxon>
        <taxon>Spermatophyta</taxon>
        <taxon>Magnoliopsida</taxon>
        <taxon>eudicotyledons</taxon>
        <taxon>Gunneridae</taxon>
        <taxon>Pentapetalae</taxon>
        <taxon>rosids</taxon>
        <taxon>malvids</taxon>
        <taxon>Malvales</taxon>
        <taxon>Malvaceae</taxon>
        <taxon>Malvoideae</taxon>
        <taxon>Gossypium</taxon>
    </lineage>
</organism>
<comment type="caution">
    <text evidence="1">The sequence shown here is derived from an EMBL/GenBank/DDBJ whole genome shotgun (WGS) entry which is preliminary data.</text>
</comment>
<dbReference type="Proteomes" id="UP000593560">
    <property type="component" value="Unassembled WGS sequence"/>
</dbReference>
<gene>
    <name evidence="1" type="ORF">Gohar_004764</name>
</gene>